<dbReference type="Proteomes" id="UP000180972">
    <property type="component" value="Segment"/>
</dbReference>
<keyword evidence="5" id="KW-1043">Host membrane</keyword>
<comment type="function">
    <text evidence="10">Envelope glycoprotein necessary for proper maturation of gM and modulation of its membrane fusion activity. Also plays a critical role in virion morphogenesis.</text>
</comment>
<dbReference type="EMBL" id="KT899744">
    <property type="protein sequence ID" value="ALO18647.1"/>
    <property type="molecule type" value="Genomic_DNA"/>
</dbReference>
<accession>A0A2Z2D1Y3</accession>
<evidence type="ECO:0000313" key="14">
    <source>
        <dbReference type="EMBL" id="AER37634.1"/>
    </source>
</evidence>
<reference evidence="29" key="20">
    <citation type="journal article" date="2018" name="MSphere">
        <title>Ultrasensitive Capture of Human Herpes Simplex Virus Genomes Directly from Clinical Samples Reveals Extraordinarily Limited Evolution in Cell Culture.</title>
        <authorList>
            <person name="Greninger A.L."/>
            <person name="Roychoudhury P."/>
            <person name="Xie H."/>
            <person name="Casto A."/>
            <person name="Cent A."/>
            <person name="Pepper G."/>
            <person name="Koelle D.M."/>
            <person name="Huang M.L."/>
            <person name="Wald A."/>
            <person name="Johnston C."/>
            <person name="Jerome K.R."/>
        </authorList>
    </citation>
    <scope>NUCLEOTIDE SEQUENCE</scope>
    <source>
        <strain evidence="29">2011-31164</strain>
    </source>
</reference>
<dbReference type="EMBL" id="KT425109">
    <property type="protein sequence ID" value="ALM22767.1"/>
    <property type="molecule type" value="Genomic_DNA"/>
</dbReference>
<dbReference type="EMBL" id="KM222722">
    <property type="protein sequence ID" value="AJE60066.1"/>
    <property type="molecule type" value="Genomic_DNA"/>
</dbReference>
<reference evidence="12 35" key="1">
    <citation type="journal article" date="2010" name="J. Virol.">
        <title>Sequence variability in clinical and laboratory isolates of herpes simplex virus 1 reveals new mutations.</title>
        <authorList>
            <person name="Szpara M.L."/>
            <person name="Parsons L."/>
            <person name="Enquist L.W."/>
        </authorList>
    </citation>
    <scope>NUCLEOTIDE SEQUENCE [LARGE SCALE GENOMIC DNA]</scope>
    <source>
        <strain evidence="12">H129</strain>
    </source>
</reference>
<evidence type="ECO:0000313" key="32">
    <source>
        <dbReference type="Proteomes" id="UP000107500"/>
    </source>
</evidence>
<name>A0A2Z2D1Y3_HHV1</name>
<reference evidence="25" key="16">
    <citation type="journal article" date="2016" name="JCI Insight">
        <title>HSV-2 DeltagD elicits FcgammaR-effector antibodies that protect against clinical isolates.</title>
        <authorList>
            <person name="Petro C.D."/>
            <person name="Weinrick B."/>
            <person name="Khajoueinejad N."/>
            <person name="Burn C."/>
            <person name="Sellers R."/>
            <person name="Jacobs W.R.Jr."/>
            <person name="Herold B.C."/>
        </authorList>
    </citation>
    <scope>NUCLEOTIDE SEQUENCE</scope>
    <source>
        <strain evidence="25">B^3x1.1</strain>
    </source>
</reference>
<dbReference type="EMBL" id="KF498959">
    <property type="protein sequence ID" value="AGZ01912.1"/>
    <property type="molecule type" value="Genomic_DNA"/>
</dbReference>
<evidence type="ECO:0000256" key="10">
    <source>
        <dbReference type="ARBA" id="ARBA00034089"/>
    </source>
</evidence>
<evidence type="ECO:0000313" key="15">
    <source>
        <dbReference type="EMBL" id="AFE62878.1"/>
    </source>
</evidence>
<organismHost>
    <name type="scientific">Homo sapiens</name>
    <name type="common">Human</name>
    <dbReference type="NCBI Taxonomy" id="9606"/>
</organismHost>
<evidence type="ECO:0000256" key="8">
    <source>
        <dbReference type="ARBA" id="ARBA00023136"/>
    </source>
</evidence>
<evidence type="ECO:0000256" key="6">
    <source>
        <dbReference type="ARBA" id="ARBA00022879"/>
    </source>
</evidence>
<evidence type="ECO:0000313" key="13">
    <source>
        <dbReference type="EMBL" id="ADM22373.1"/>
    </source>
</evidence>
<keyword evidence="3" id="KW-1040">Host Golgi apparatus</keyword>
<reference evidence="14" key="3">
    <citation type="journal article" date="2011" name="Invest. Ophthalmol. Vis. Sci.">
        <title>Multiplex sequencing of seven ocular herpes simplex virus type-1 genomes: phylogeny, sequence variability, and SNP distribution.</title>
        <authorList>
            <person name="Kolb A.W."/>
            <person name="Adams M."/>
            <person name="Cabot E.L."/>
            <person name="Craven M."/>
            <person name="Brandt C.R."/>
        </authorList>
    </citation>
    <scope>NUCLEOTIDE SEQUENCE</scope>
    <source>
        <strain evidence="14">134</strain>
    </source>
</reference>
<keyword evidence="6 27" id="KW-0261">Viral envelope protein</keyword>
<reference evidence="27" key="14">
    <citation type="journal article" date="2016" name="J. Neurovirol.">
        <title>HSV-1 clinical isolates with unique in vivo and in vitro phenotypes and insight into genomic differences.</title>
        <authorList>
            <person name="Danaher R.J."/>
            <person name="Fouts D.E."/>
            <person name="Chan A.P."/>
            <person name="Choi Y."/>
            <person name="DePew J."/>
            <person name="McCorrison J.M."/>
            <person name="Nelson K.E."/>
            <person name="Wang C."/>
            <person name="Miller C.S."/>
        </authorList>
    </citation>
    <scope>NUCLEOTIDE SEQUENCE</scope>
    <source>
        <strain evidence="27">CM1v8</strain>
    </source>
</reference>
<protein>
    <submittedName>
        <fullName evidence="27">Envelope glycoprotein N</fullName>
    </submittedName>
    <submittedName>
        <fullName evidence="14">UL49A</fullName>
    </submittedName>
</protein>
<gene>
    <name evidence="12" type="primary">UL49A</name>
    <name evidence="15" type="ORF">HHV1gp073</name>
</gene>
<dbReference type="Proteomes" id="UP000166330">
    <property type="component" value="Segment"/>
</dbReference>
<dbReference type="EMBL" id="KR011280">
    <property type="protein sequence ID" value="AKG59669.1"/>
    <property type="molecule type" value="Genomic_DNA"/>
</dbReference>
<dbReference type="InterPro" id="IPR034707">
    <property type="entry name" value="HSV_GN"/>
</dbReference>
<evidence type="ECO:0000256" key="7">
    <source>
        <dbReference type="ARBA" id="ARBA00022989"/>
    </source>
</evidence>
<reference evidence="13" key="2">
    <citation type="journal article" date="2011" name="Ann. N. Y. Acad. Sci.">
        <title>Evolution of sexually transmitted and sexually transmissible human herpesviruses.</title>
        <authorList>
            <person name="Davison A.J."/>
        </authorList>
    </citation>
    <scope>NUCLEOTIDE SEQUENCE</scope>
    <source>
        <strain evidence="13">E06</strain>
    </source>
</reference>
<dbReference type="PIRSF" id="PIRSF038075">
    <property type="entry name" value="Herpes_UL49A_env"/>
    <property type="match status" value="1"/>
</dbReference>
<evidence type="ECO:0000313" key="21">
    <source>
        <dbReference type="EMBL" id="AKH80523.1"/>
    </source>
</evidence>
<evidence type="ECO:0000313" key="25">
    <source>
        <dbReference type="EMBL" id="AMB65648.1"/>
    </source>
</evidence>
<sequence length="91" mass="9153">MGPPRRVCRAGLLFVLLVALAAGDAGPHGEPPGEEGGRDGIGGARCETQNAGQMSAPGALVPFYVGMASMGVCIIAHVCQICQRLLAAGHA</sequence>
<evidence type="ECO:0000313" key="24">
    <source>
        <dbReference type="EMBL" id="ALO18723.1"/>
    </source>
</evidence>
<reference evidence="18" key="11">
    <citation type="journal article" date="2015" name="MBio">
        <title>Rapid genome assembly and comparison decode intrastrain variation in human alphaherpesviruses.</title>
        <authorList>
            <person name="Parsons L.R."/>
            <person name="Tafuri Y.R."/>
            <person name="Shreve J.T."/>
            <person name="Bowen C.D."/>
            <person name="Shipley M.M."/>
            <person name="Enquist L.W."/>
            <person name="Szpara M.L."/>
        </authorList>
    </citation>
    <scope>NUCLEOTIDE SEQUENCE</scope>
    <source>
        <strain evidence="18">KOS</strain>
    </source>
</reference>
<dbReference type="Proteomes" id="UP000107500">
    <property type="component" value="Segment"/>
</dbReference>
<evidence type="ECO:0000313" key="26">
    <source>
        <dbReference type="EMBL" id="ANN83948.1"/>
    </source>
</evidence>
<dbReference type="EMBL" id="MG708284">
    <property type="protein sequence ID" value="AWX34686.1"/>
    <property type="molecule type" value="Genomic_DNA"/>
</dbReference>
<evidence type="ECO:0000313" key="28">
    <source>
        <dbReference type="EMBL" id="AWO69074.1"/>
    </source>
</evidence>
<dbReference type="EMBL" id="MG999838">
    <property type="protein sequence ID" value="AWW07817.1"/>
    <property type="molecule type" value="Genomic_DNA"/>
</dbReference>
<evidence type="ECO:0000313" key="33">
    <source>
        <dbReference type="Proteomes" id="UP000110586"/>
    </source>
</evidence>
<evidence type="ECO:0000256" key="1">
    <source>
        <dbReference type="ARBA" id="ARBA00022692"/>
    </source>
</evidence>
<organism evidence="27">
    <name type="scientific">Human herpesvirus 1</name>
    <name type="common">HHV-1</name>
    <name type="synonym">Human herpes simplex virus 1</name>
    <dbReference type="NCBI Taxonomy" id="10298"/>
    <lineage>
        <taxon>Viruses</taxon>
        <taxon>Duplodnaviria</taxon>
        <taxon>Heunggongvirae</taxon>
        <taxon>Peploviricota</taxon>
        <taxon>Herviviricetes</taxon>
        <taxon>Herpesvirales</taxon>
        <taxon>Orthoherpesviridae</taxon>
        <taxon>Alphaherpesvirinae</taxon>
        <taxon>Simplexvirus</taxon>
        <taxon>Simplexvirus humanalpha1</taxon>
    </lineage>
</organism>
<evidence type="ECO:0000313" key="17">
    <source>
        <dbReference type="EMBL" id="AGZ01912.1"/>
    </source>
</evidence>
<proteinExistence type="inferred from homology"/>
<dbReference type="Proteomes" id="UP000126435">
    <property type="component" value="Segment"/>
</dbReference>
<evidence type="ECO:0000313" key="20">
    <source>
        <dbReference type="EMBL" id="AKG59669.1"/>
    </source>
</evidence>
<reference evidence="20" key="10">
    <citation type="journal article" date="2015" name="J. Virol.">
        <title>Recombination Analysis of Herpes Simplex Virus 1 Reveals a Bias toward GC Content and the Inverted Repeat Regions.</title>
        <authorList>
            <person name="Lee K."/>
            <person name="Kolb A.W."/>
            <person name="Sverchkov Y."/>
            <person name="Cuellar J.A."/>
            <person name="Craven M."/>
            <person name="Brandt C.R."/>
        </authorList>
    </citation>
    <scope>NUCLEOTIDE SEQUENCE</scope>
    <source>
        <strain evidence="20">8S</strain>
    </source>
</reference>
<dbReference type="EMBL" id="MN401207">
    <property type="protein sequence ID" value="QHR78326.1"/>
    <property type="molecule type" value="Genomic_DNA"/>
</dbReference>
<keyword evidence="2" id="KW-0732">Signal</keyword>
<evidence type="ECO:0000256" key="11">
    <source>
        <dbReference type="SAM" id="MobiDB-lite"/>
    </source>
</evidence>
<dbReference type="EMBL" id="KR052508">
    <property type="protein sequence ID" value="AKH80523.1"/>
    <property type="molecule type" value="Genomic_DNA"/>
</dbReference>
<evidence type="ECO:0000313" key="35">
    <source>
        <dbReference type="Proteomes" id="UP000126435"/>
    </source>
</evidence>
<dbReference type="Proteomes" id="UP000131150">
    <property type="component" value="Segment"/>
</dbReference>
<reference evidence="13" key="7">
    <citation type="submission" date="2013-10" db="EMBL/GenBank/DDBJ databases">
        <authorList>
            <person name="Davison A.J."/>
        </authorList>
    </citation>
    <scope>NUCLEOTIDE SEQUENCE</scope>
    <source>
        <strain evidence="13">E06</strain>
    </source>
</reference>
<evidence type="ECO:0000256" key="3">
    <source>
        <dbReference type="ARBA" id="ARBA00022812"/>
    </source>
</evidence>
<reference evidence="30" key="17">
    <citation type="submission" date="2017-12" db="EMBL/GenBank/DDBJ databases">
        <authorList>
            <person name="Hurst M.R.H."/>
        </authorList>
    </citation>
    <scope>NUCLEOTIDE SEQUENCE</scope>
    <source>
        <strain evidence="30">HSV-v29_site16_day2</strain>
    </source>
</reference>
<reference evidence="17 36" key="6">
    <citation type="submission" date="2013-08" db="EMBL/GenBank/DDBJ databases">
        <title>Genetic comparison of HSV-1 strains KOS and RE.</title>
        <authorList>
            <person name="Payne K.M."/>
            <person name="Twaddle A.C.Jr."/>
            <person name="Russell D.A."/>
            <person name="Kinchington P.R."/>
        </authorList>
    </citation>
    <scope>NUCLEOTIDE SEQUENCE [LARGE SCALE GENOMIC DNA]</scope>
    <source>
        <strain evidence="17">RE</strain>
    </source>
</reference>
<evidence type="ECO:0000313" key="36">
    <source>
        <dbReference type="Proteomes" id="UP000131150"/>
    </source>
</evidence>
<reference evidence="28" key="19">
    <citation type="journal article" date="2018" name="J. ISSAAS">
        <title>Ultrasensitive capture of human herpes simplex virus genomes directly from clinical samples reveals extraordinarily limited evolution in cell culture.</title>
        <authorList>
            <person name="Greninger A.L."/>
            <person name="Roychoudhury P."/>
            <person name="Xie H."/>
            <person name="Casto A."/>
            <person name="Cent A."/>
            <person name="Pepper G."/>
            <person name="Koelle D.M."/>
            <person name="Huang M.-L."/>
            <person name="Wald A."/>
            <person name="Johnston C."/>
            <person name="Jerome K.R."/>
        </authorList>
    </citation>
    <scope>NUCLEOTIDE SEQUENCE</scope>
    <source>
        <strain evidence="28">HSV1-CULTURE-H5</strain>
    </source>
</reference>
<reference evidence="26" key="15">
    <citation type="journal article" date="2016" name="J. Virol.">
        <title>Mapping Murine Corneal Neovascularization and Weight Loss Virulence Determinants in the HSV-1 Genome and the Detection of an Epistatic Interaction between the UL and IRS/US Regions.</title>
        <authorList>
            <person name="Lee K."/>
            <person name="Kolb A."/>
            <person name="Larsen I.V."/>
            <person name="Craven M."/>
            <person name="Brandt C.R."/>
        </authorList>
    </citation>
    <scope>NUCLEOTIDE SEQUENCE</scope>
    <source>
        <strain evidence="26">914-O2</strain>
    </source>
</reference>
<dbReference type="EMBL" id="HM585496">
    <property type="protein sequence ID" value="ADM22373.1"/>
    <property type="molecule type" value="Genomic_DNA"/>
</dbReference>
<evidence type="ECO:0000313" key="16">
    <source>
        <dbReference type="EMBL" id="AFI23641.1"/>
    </source>
</evidence>
<dbReference type="InterPro" id="IPR017376">
    <property type="entry name" value="Herpes_UL49A"/>
</dbReference>
<dbReference type="EMBL" id="GU734772">
    <property type="protein sequence ID" value="ADD60085.1"/>
    <property type="molecule type" value="Genomic_DNA"/>
</dbReference>
<evidence type="ECO:0000313" key="23">
    <source>
        <dbReference type="EMBL" id="ALO18647.1"/>
    </source>
</evidence>
<evidence type="ECO:0000313" key="12">
    <source>
        <dbReference type="EMBL" id="ADD60085.1"/>
    </source>
</evidence>
<keyword evidence="8" id="KW-0472">Membrane</keyword>
<evidence type="ECO:0000313" key="31">
    <source>
        <dbReference type="EMBL" id="QHR78326.1"/>
    </source>
</evidence>
<evidence type="ECO:0000256" key="2">
    <source>
        <dbReference type="ARBA" id="ARBA00022729"/>
    </source>
</evidence>
<dbReference type="EMBL" id="KX791824">
    <property type="protein sequence ID" value="AOY34120.1"/>
    <property type="molecule type" value="Genomic_DNA"/>
</dbReference>
<evidence type="ECO:0000313" key="38">
    <source>
        <dbReference type="Proteomes" id="UP000180950"/>
    </source>
</evidence>
<evidence type="ECO:0000313" key="37">
    <source>
        <dbReference type="Proteomes" id="UP000166330"/>
    </source>
</evidence>
<dbReference type="EMBL" id="KU310657">
    <property type="protein sequence ID" value="AMB65648.1"/>
    <property type="molecule type" value="Genomic_DNA"/>
</dbReference>
<dbReference type="Proteomes" id="UP000180950">
    <property type="component" value="Segment"/>
</dbReference>
<keyword evidence="9" id="KW-1015">Disulfide bond</keyword>
<reference evidence="19 37" key="8">
    <citation type="submission" date="2014-05" db="EMBL/GenBank/DDBJ databases">
        <title>Full-length genomic characterization of the clinical herpes simplex virus type 1 by next-generation sequencing: Evidence for association of an Amerindian strain with sporadic encephalitis in India.</title>
        <authorList>
            <person name="Bondre V.P."/>
        </authorList>
    </citation>
    <scope>NUCLEOTIDE SEQUENCE [LARGE SCALE GENOMIC DNA]</scope>
    <source>
        <strain evidence="19">HSV-1/0116209/India/2011</strain>
    </source>
</reference>
<reference evidence="33 38" key="12">
    <citation type="journal article" date="2015" name="Virology">
        <title>History and genomic sequence analysis of the herpes simplex virus 1 KOS and KOS1.1 sub-strains.</title>
        <authorList>
            <person name="Colgrove R.C."/>
            <person name="Liu X."/>
            <person name="Griffiths A."/>
            <person name="Raja P."/>
            <person name="Deluca N.A."/>
            <person name="Newman R.M."/>
            <person name="Coen D.M."/>
            <person name="Knipe D.M."/>
        </authorList>
    </citation>
    <scope>NUCLEOTIDE SEQUENCE [LARGE SCALE GENOMIC DNA]</scope>
    <source>
        <strain evidence="23">KOS</strain>
        <strain evidence="24">KOS 1.1</strain>
    </source>
</reference>
<dbReference type="Proteomes" id="UP000110982">
    <property type="component" value="Segment"/>
</dbReference>
<evidence type="ECO:0000313" key="39">
    <source>
        <dbReference type="Proteomes" id="UP000180972"/>
    </source>
</evidence>
<evidence type="ECO:0000313" key="29">
    <source>
        <dbReference type="EMBL" id="AWW07817.1"/>
    </source>
</evidence>
<evidence type="ECO:0000256" key="9">
    <source>
        <dbReference type="ARBA" id="ARBA00023157"/>
    </source>
</evidence>
<dbReference type="HAMAP" id="MF_04037">
    <property type="entry name" value="HSV_GN"/>
    <property type="match status" value="1"/>
</dbReference>
<dbReference type="EMBL" id="JQ673480">
    <property type="protein sequence ID" value="AFE62878.1"/>
    <property type="molecule type" value="Genomic_DNA"/>
</dbReference>
<reference evidence="15 39" key="4">
    <citation type="journal article" date="2012" name="J. Virol.">
        <title>Genome Sequence of Herpes Simplex Virus 1 Strain KOS.</title>
        <authorList>
            <person name="Macdonald S.J."/>
            <person name="Mostafa H.H."/>
            <person name="Morrison L.A."/>
            <person name="Davido D.J."/>
        </authorList>
    </citation>
    <scope>NUCLEOTIDE SEQUENCE [LARGE SCALE GENOMIC DNA]</scope>
    <source>
        <strain evidence="15">KOS</strain>
    </source>
</reference>
<evidence type="ECO:0000313" key="18">
    <source>
        <dbReference type="EMBL" id="AJE60066.1"/>
    </source>
</evidence>
<dbReference type="EMBL" id="KJ847330">
    <property type="protein sequence ID" value="AKE48629.1"/>
    <property type="molecule type" value="Genomic_DNA"/>
</dbReference>
<reference evidence="21" key="9">
    <citation type="journal article" date="2015" name="J. Virol.">
        <title>Genomic, phylogenetic, and recombinational characterization of herpes simplex virus 2 strains.</title>
        <authorList>
            <person name="Kolb A.W."/>
            <person name="Larsen I.V."/>
            <person name="Cuellar J.A."/>
            <person name="Brandt C.R."/>
        </authorList>
    </citation>
    <scope>NUCLEOTIDE SEQUENCE</scope>
    <source>
        <strain evidence="21">81L</strain>
    </source>
</reference>
<dbReference type="EMBL" id="MH160358">
    <property type="protein sequence ID" value="AWO69074.1"/>
    <property type="molecule type" value="Genomic_DNA"/>
</dbReference>
<evidence type="ECO:0000256" key="5">
    <source>
        <dbReference type="ARBA" id="ARBA00022870"/>
    </source>
</evidence>
<dbReference type="EMBL" id="JN400093">
    <property type="protein sequence ID" value="AER37634.1"/>
    <property type="molecule type" value="Genomic_DNA"/>
</dbReference>
<feature type="region of interest" description="Disordered" evidence="11">
    <location>
        <begin position="25"/>
        <end position="47"/>
    </location>
</feature>
<reference evidence="31" key="21">
    <citation type="journal article" date="2020" name="J. Infect. Dis.">
        <title>Evaluation of Genotypic Antiviral Resistance Testing as an Alternative to Phenotypic Testing in a Patient with DOCK8 Deficiency and Severe HSV-1 Disease.</title>
        <authorList>
            <person name="Casto A.M."/>
            <person name="Stout S.C."/>
            <person name="Selvarangan R."/>
            <person name="Freeman A.F."/>
            <person name="Newell B.D."/>
            <person name="Stahl E.D."/>
            <person name="Ahmed A.A."/>
            <person name="Greninger A.L."/>
            <person name="Yin D.E."/>
        </authorList>
    </citation>
    <scope>NUCLEOTIDE SEQUENCE</scope>
    <source>
        <strain evidence="31">Sample9_DOCK8</strain>
    </source>
</reference>
<evidence type="ECO:0000256" key="4">
    <source>
        <dbReference type="ARBA" id="ARBA00022844"/>
    </source>
</evidence>
<keyword evidence="4" id="KW-0946">Virion</keyword>
<dbReference type="GO" id="GO:0019031">
    <property type="term" value="C:viral envelope"/>
    <property type="evidence" value="ECO:0007669"/>
    <property type="project" value="UniProtKB-KW"/>
</dbReference>
<dbReference type="Proteomes" id="UP000110586">
    <property type="component" value="Segment"/>
</dbReference>
<dbReference type="EMBL" id="KX265022">
    <property type="protein sequence ID" value="ANN83948.1"/>
    <property type="molecule type" value="Genomic_DNA"/>
</dbReference>
<evidence type="ECO:0000313" key="34">
    <source>
        <dbReference type="Proteomes" id="UP000110982"/>
    </source>
</evidence>
<dbReference type="EMBL" id="JQ780693">
    <property type="protein sequence ID" value="AFI23641.1"/>
    <property type="molecule type" value="Genomic_DNA"/>
</dbReference>
<evidence type="ECO:0000313" key="19">
    <source>
        <dbReference type="EMBL" id="AKE48629.1"/>
    </source>
</evidence>
<keyword evidence="1" id="KW-0812">Transmembrane</keyword>
<evidence type="ECO:0000313" key="30">
    <source>
        <dbReference type="EMBL" id="AWX34686.1"/>
    </source>
</evidence>
<dbReference type="EMBL" id="KT887224">
    <property type="protein sequence ID" value="ALO18723.1"/>
    <property type="molecule type" value="Genomic_DNA"/>
</dbReference>
<reference evidence="22 34" key="13">
    <citation type="submission" date="2015-08" db="EMBL/GenBank/DDBJ databases">
        <title>Genetic Distance in Herpes Simplex Virus Isolates of the Same Lineage.</title>
        <authorList>
            <person name="Bowen C.D."/>
            <person name="Renner D.W."/>
            <person name="Shreve J.T."/>
            <person name="Tafuri Y."/>
            <person name="Payne K.M."/>
            <person name="Dix R.D."/>
            <person name="Gatherer D."/>
            <person name="Kinchington P."/>
            <person name="Szpara M.L."/>
        </authorList>
    </citation>
    <scope>NUCLEOTIDE SEQUENCE [LARGE SCALE GENOMIC DNA]</scope>
    <source>
        <strain evidence="22">KOS79</strain>
    </source>
</reference>
<reference evidence="30" key="18">
    <citation type="journal article" date="2018" name="J. Infect. Dis.">
        <title>Genome-Wide Surveillance of Genital Herpes Simplex Virus Type 1 From Multiple Anatomic Sites Over Time.</title>
        <authorList>
            <person name="Shipley M.M."/>
            <person name="Renner D.W."/>
            <person name="Ott M."/>
            <person name="Bloom D.C."/>
            <person name="Koelle D.M."/>
            <person name="Johnston C."/>
            <person name="Szpara M.L."/>
        </authorList>
    </citation>
    <scope>NUCLEOTIDE SEQUENCE</scope>
    <source>
        <strain evidence="30">HSV-v29_site16_day2</strain>
    </source>
</reference>
<reference evidence="16 32" key="5">
    <citation type="submission" date="2012-03" db="EMBL/GenBank/DDBJ databases">
        <title>Complete genome sequence of Herpes Simplex Virus Type-1 strain KOS.</title>
        <authorList>
            <person name="Payne K.M."/>
            <person name="Russell D.A."/>
            <person name="Kinchington P.R."/>
        </authorList>
    </citation>
    <scope>NUCLEOTIDE SEQUENCE [LARGE SCALE GENOMIC DNA]</scope>
    <source>
        <strain evidence="16">KOS</strain>
    </source>
</reference>
<keyword evidence="7" id="KW-1133">Transmembrane helix</keyword>
<evidence type="ECO:0000313" key="27">
    <source>
        <dbReference type="EMBL" id="AOY34120.1"/>
    </source>
</evidence>
<evidence type="ECO:0000313" key="22">
    <source>
        <dbReference type="EMBL" id="ALM22767.1"/>
    </source>
</evidence>